<dbReference type="KEGG" id="dci:113466802"/>
<dbReference type="Gene3D" id="3.40.50.300">
    <property type="entry name" value="P-loop containing nucleotide triphosphate hydrolases"/>
    <property type="match status" value="1"/>
</dbReference>
<evidence type="ECO:0000313" key="1">
    <source>
        <dbReference type="Proteomes" id="UP000079169"/>
    </source>
</evidence>
<evidence type="ECO:0000313" key="2">
    <source>
        <dbReference type="RefSeq" id="XP_026678298.1"/>
    </source>
</evidence>
<protein>
    <submittedName>
        <fullName evidence="2">Uncharacterized protein LOC113466802</fullName>
    </submittedName>
</protein>
<dbReference type="GeneID" id="113466802"/>
<accession>A0A3Q0IUG4</accession>
<reference evidence="2" key="1">
    <citation type="submission" date="2025-08" db="UniProtKB">
        <authorList>
            <consortium name="RefSeq"/>
        </authorList>
    </citation>
    <scope>IDENTIFICATION</scope>
</reference>
<sequence length="368" mass="42343">MESASSMSEYQKLINFIKVGKLDLYFVISMPRTRSTALHLCLSQGPEINGQICHPMNSGIFARSQNPEFRFNDFRDSIVNISVEEVSSRINKIVTPVIQQYGNAKFVVNEHAKFLTPEHLPFLLDISKNFIFSIRDPRIQFLSHMIRVINECFLEDNSKDEKCFGAEDIIMFLKAYCVSSQELEQKLNETITQKKIKIYKGDIWHKYTGGHESSSPKTPVVDIFIRVFLFLLKEIEVTWDNTTNTLEYLLHSPQEIKLLSVDSEMFVKDPFTVVQNITTQIKGIGFSEQMVTKWNKDTRKKFVCFIYPKEEEKNNAWSGPAINSTQITNKNDSTRGILLDPKEVPESLGKLLLKADEIYKAVLKYSVV</sequence>
<proteinExistence type="predicted"/>
<dbReference type="AlphaFoldDB" id="A0A3Q0IUG4"/>
<keyword evidence="1" id="KW-1185">Reference proteome</keyword>
<dbReference type="InterPro" id="IPR027417">
    <property type="entry name" value="P-loop_NTPase"/>
</dbReference>
<dbReference type="RefSeq" id="XP_026678298.1">
    <property type="nucleotide sequence ID" value="XM_026822497.1"/>
</dbReference>
<dbReference type="Proteomes" id="UP000079169">
    <property type="component" value="Unplaced"/>
</dbReference>
<gene>
    <name evidence="2" type="primary">LOC113466802</name>
</gene>
<name>A0A3Q0IUG4_DIACI</name>
<dbReference type="SUPFAM" id="SSF52540">
    <property type="entry name" value="P-loop containing nucleoside triphosphate hydrolases"/>
    <property type="match status" value="1"/>
</dbReference>
<dbReference type="PaxDb" id="121845-A0A3Q0IUG4"/>
<organism evidence="1 2">
    <name type="scientific">Diaphorina citri</name>
    <name type="common">Asian citrus psyllid</name>
    <dbReference type="NCBI Taxonomy" id="121845"/>
    <lineage>
        <taxon>Eukaryota</taxon>
        <taxon>Metazoa</taxon>
        <taxon>Ecdysozoa</taxon>
        <taxon>Arthropoda</taxon>
        <taxon>Hexapoda</taxon>
        <taxon>Insecta</taxon>
        <taxon>Pterygota</taxon>
        <taxon>Neoptera</taxon>
        <taxon>Paraneoptera</taxon>
        <taxon>Hemiptera</taxon>
        <taxon>Sternorrhyncha</taxon>
        <taxon>Psylloidea</taxon>
        <taxon>Psyllidae</taxon>
        <taxon>Diaphorininae</taxon>
        <taxon>Diaphorina</taxon>
    </lineage>
</organism>